<accession>A0A556SC77</accession>
<name>A0A556SC77_9GAMM</name>
<dbReference type="Proteomes" id="UP000319483">
    <property type="component" value="Unassembled WGS sequence"/>
</dbReference>
<sequence>MYDLTSIMILRSFKMIKMNKKTYYSSIKKLNSGVIYHDEFRLVFEQIKEAYNMKQEIGIPTHIICTGESGTGKSTLKRQIEKEFPPYLIKDRKIIPILVVDTPAIPTIKSLSEAVLIELNDPLFKSGSAMEKTQRILLYLKQFNVNLIIFDELQHFINQGKEKGLSKASDWLKMIIDHSNASIVLMGLTRSEYLLTINEQLHRRFSSRIALPPFSINNMKSIKIFSTVLSVIEKNIDFPYSFTVKKSSNISAFYYATNGIISYIIKLYEGAIEYAFKNKLETIDRLCFEYAFTYKIWNLGVNEFNPFHPKFNNQRLDRPNMPFYKVR</sequence>
<proteinExistence type="predicted"/>
<evidence type="ECO:0000313" key="2">
    <source>
        <dbReference type="Proteomes" id="UP000319483"/>
    </source>
</evidence>
<dbReference type="InterPro" id="IPR008868">
    <property type="entry name" value="TniB"/>
</dbReference>
<dbReference type="Pfam" id="PF05621">
    <property type="entry name" value="TniB"/>
    <property type="match status" value="1"/>
</dbReference>
<dbReference type="InterPro" id="IPR027417">
    <property type="entry name" value="P-loop_NTPase"/>
</dbReference>
<organism evidence="1 2">
    <name type="scientific">Gilliamella apicola</name>
    <dbReference type="NCBI Taxonomy" id="1196095"/>
    <lineage>
        <taxon>Bacteria</taxon>
        <taxon>Pseudomonadati</taxon>
        <taxon>Pseudomonadota</taxon>
        <taxon>Gammaproteobacteria</taxon>
        <taxon>Orbales</taxon>
        <taxon>Orbaceae</taxon>
        <taxon>Gilliamella</taxon>
    </lineage>
</organism>
<protein>
    <submittedName>
        <fullName evidence="1">AAA family ATPase</fullName>
    </submittedName>
</protein>
<dbReference type="CDD" id="cd00009">
    <property type="entry name" value="AAA"/>
    <property type="match status" value="1"/>
</dbReference>
<gene>
    <name evidence="1" type="ORF">FPQ15_07570</name>
</gene>
<comment type="caution">
    <text evidence="1">The sequence shown here is derived from an EMBL/GenBank/DDBJ whole genome shotgun (WGS) entry which is preliminary data.</text>
</comment>
<evidence type="ECO:0000313" key="1">
    <source>
        <dbReference type="EMBL" id="TSJ98708.1"/>
    </source>
</evidence>
<reference evidence="1 2" key="1">
    <citation type="submission" date="2019-07" db="EMBL/GenBank/DDBJ databases">
        <title>Gilliamella genomes.</title>
        <authorList>
            <person name="Zheng H."/>
        </authorList>
    </citation>
    <scope>NUCLEOTIDE SEQUENCE [LARGE SCALE GENOMIC DNA]</scope>
    <source>
        <strain evidence="1 2">W8127</strain>
    </source>
</reference>
<dbReference type="Gene3D" id="3.40.50.300">
    <property type="entry name" value="P-loop containing nucleotide triphosphate hydrolases"/>
    <property type="match status" value="1"/>
</dbReference>
<dbReference type="AlphaFoldDB" id="A0A556SC77"/>
<dbReference type="SUPFAM" id="SSF52540">
    <property type="entry name" value="P-loop containing nucleoside triphosphate hydrolases"/>
    <property type="match status" value="1"/>
</dbReference>
<dbReference type="EMBL" id="VMHM01000009">
    <property type="protein sequence ID" value="TSJ98708.1"/>
    <property type="molecule type" value="Genomic_DNA"/>
</dbReference>